<dbReference type="Pfam" id="PF03328">
    <property type="entry name" value="HpcH_HpaI"/>
    <property type="match status" value="1"/>
</dbReference>
<sequence>MIAARPRRSALYMPAANARAIEKARDLTCDVVILDLEDAVAPDAKEIARQQAVEAVKAGGFGRREVVIRVNGLDTPWGAEDLAAAAAACPDAILAPKVSSAADVAAYDAGLSGETRLWVMIETCASLFALESIAACGGTSRLDALVIGTNDLAKEMRCRLTVDRAPLVGPLSLSVAAARAHGLAILDGVHNGIADEAGLVRQCEQGAEFGFDGKTLIHPGQIEAANAAFSPAPGEVHWARIIVAAFDSPENAAKGVLRIEGRMVERLHLVEAQRLIAVADAIAAA</sequence>
<evidence type="ECO:0000313" key="7">
    <source>
        <dbReference type="Proteomes" id="UP001598130"/>
    </source>
</evidence>
<proteinExistence type="inferred from homology"/>
<accession>A0ABW6CNG7</accession>
<gene>
    <name evidence="6" type="ORF">OCL97_04805</name>
</gene>
<evidence type="ECO:0000256" key="1">
    <source>
        <dbReference type="ARBA" id="ARBA00001946"/>
    </source>
</evidence>
<evidence type="ECO:0000256" key="4">
    <source>
        <dbReference type="ARBA" id="ARBA00022842"/>
    </source>
</evidence>
<name>A0ABW6CNG7_9CAUL</name>
<dbReference type="InterPro" id="IPR005000">
    <property type="entry name" value="Aldolase/citrate-lyase_domain"/>
</dbReference>
<dbReference type="InterPro" id="IPR040442">
    <property type="entry name" value="Pyrv_kinase-like_dom_sf"/>
</dbReference>
<dbReference type="Proteomes" id="UP001598130">
    <property type="component" value="Unassembled WGS sequence"/>
</dbReference>
<dbReference type="InterPro" id="IPR015813">
    <property type="entry name" value="Pyrv/PenolPyrv_kinase-like_dom"/>
</dbReference>
<keyword evidence="4" id="KW-0460">Magnesium</keyword>
<evidence type="ECO:0000256" key="2">
    <source>
        <dbReference type="ARBA" id="ARBA00005568"/>
    </source>
</evidence>
<dbReference type="PANTHER" id="PTHR32308:SF10">
    <property type="entry name" value="CITRATE LYASE SUBUNIT BETA"/>
    <property type="match status" value="1"/>
</dbReference>
<comment type="caution">
    <text evidence="6">The sequence shown here is derived from an EMBL/GenBank/DDBJ whole genome shotgun (WGS) entry which is preliminary data.</text>
</comment>
<evidence type="ECO:0000256" key="3">
    <source>
        <dbReference type="ARBA" id="ARBA00022723"/>
    </source>
</evidence>
<comment type="cofactor">
    <cofactor evidence="1">
        <name>Mg(2+)</name>
        <dbReference type="ChEBI" id="CHEBI:18420"/>
    </cofactor>
</comment>
<comment type="similarity">
    <text evidence="2">Belongs to the HpcH/HpaI aldolase family.</text>
</comment>
<protein>
    <submittedName>
        <fullName evidence="6">CoA ester lyase</fullName>
    </submittedName>
</protein>
<dbReference type="PIRSF" id="PIRSF015582">
    <property type="entry name" value="Cit_lyase_B"/>
    <property type="match status" value="1"/>
</dbReference>
<dbReference type="Gene3D" id="3.20.20.60">
    <property type="entry name" value="Phosphoenolpyruvate-binding domains"/>
    <property type="match status" value="1"/>
</dbReference>
<dbReference type="PANTHER" id="PTHR32308">
    <property type="entry name" value="LYASE BETA SUBUNIT, PUTATIVE (AFU_ORTHOLOGUE AFUA_4G13030)-RELATED"/>
    <property type="match status" value="1"/>
</dbReference>
<dbReference type="SUPFAM" id="SSF51621">
    <property type="entry name" value="Phosphoenolpyruvate/pyruvate domain"/>
    <property type="match status" value="1"/>
</dbReference>
<reference evidence="6 7" key="1">
    <citation type="submission" date="2022-09" db="EMBL/GenBank/DDBJ databases">
        <title>New species of Phenylobacterium.</title>
        <authorList>
            <person name="Mieszkin S."/>
        </authorList>
    </citation>
    <scope>NUCLEOTIDE SEQUENCE [LARGE SCALE GENOMIC DNA]</scope>
    <source>
        <strain evidence="6 7">HK31-G</strain>
    </source>
</reference>
<keyword evidence="3" id="KW-0479">Metal-binding</keyword>
<evidence type="ECO:0000259" key="5">
    <source>
        <dbReference type="Pfam" id="PF03328"/>
    </source>
</evidence>
<organism evidence="6 7">
    <name type="scientific">Phenylobacterium ferrooxidans</name>
    <dbReference type="NCBI Taxonomy" id="2982689"/>
    <lineage>
        <taxon>Bacteria</taxon>
        <taxon>Pseudomonadati</taxon>
        <taxon>Pseudomonadota</taxon>
        <taxon>Alphaproteobacteria</taxon>
        <taxon>Caulobacterales</taxon>
        <taxon>Caulobacteraceae</taxon>
        <taxon>Phenylobacterium</taxon>
    </lineage>
</organism>
<dbReference type="GO" id="GO:0016829">
    <property type="term" value="F:lyase activity"/>
    <property type="evidence" value="ECO:0007669"/>
    <property type="project" value="UniProtKB-KW"/>
</dbReference>
<dbReference type="RefSeq" id="WP_377368081.1">
    <property type="nucleotide sequence ID" value="NZ_JAOTJD010000006.1"/>
</dbReference>
<evidence type="ECO:0000313" key="6">
    <source>
        <dbReference type="EMBL" id="MFD3263286.1"/>
    </source>
</evidence>
<dbReference type="EMBL" id="JAOTJD010000006">
    <property type="protein sequence ID" value="MFD3263286.1"/>
    <property type="molecule type" value="Genomic_DNA"/>
</dbReference>
<dbReference type="InterPro" id="IPR011206">
    <property type="entry name" value="Citrate_lyase_beta/mcl1/mcl2"/>
</dbReference>
<keyword evidence="7" id="KW-1185">Reference proteome</keyword>
<keyword evidence="6" id="KW-0456">Lyase</keyword>
<feature type="domain" description="HpcH/HpaI aldolase/citrate lyase" evidence="5">
    <location>
        <begin position="8"/>
        <end position="219"/>
    </location>
</feature>